<reference evidence="2" key="1">
    <citation type="submission" date="2024-07" db="EMBL/GenBank/DDBJ databases">
        <authorList>
            <person name="Li X.-J."/>
            <person name="Wang X."/>
        </authorList>
    </citation>
    <scope>NUCLEOTIDE SEQUENCE</scope>
    <source>
        <strain evidence="2">HSP-536</strain>
    </source>
</reference>
<keyword evidence="1" id="KW-1133">Transmembrane helix</keyword>
<dbReference type="KEGG" id="lala:AB8B28_04040"/>
<dbReference type="RefSeq" id="WP_369716947.1">
    <property type="nucleotide sequence ID" value="NZ_CP165647.1"/>
</dbReference>
<name>A0AB39V6U9_9FUSO</name>
<organism evidence="2">
    <name type="scientific">Leptotrichia alba</name>
    <dbReference type="NCBI Taxonomy" id="3239304"/>
    <lineage>
        <taxon>Bacteria</taxon>
        <taxon>Fusobacteriati</taxon>
        <taxon>Fusobacteriota</taxon>
        <taxon>Fusobacteriia</taxon>
        <taxon>Fusobacteriales</taxon>
        <taxon>Leptotrichiaceae</taxon>
        <taxon>Leptotrichia</taxon>
    </lineage>
</organism>
<evidence type="ECO:0000256" key="1">
    <source>
        <dbReference type="SAM" id="Phobius"/>
    </source>
</evidence>
<dbReference type="EMBL" id="CP165647">
    <property type="protein sequence ID" value="XDU63033.1"/>
    <property type="molecule type" value="Genomic_DNA"/>
</dbReference>
<dbReference type="AlphaFoldDB" id="A0AB39V6U9"/>
<evidence type="ECO:0000313" key="2">
    <source>
        <dbReference type="EMBL" id="XDU63033.1"/>
    </source>
</evidence>
<keyword evidence="1" id="KW-0812">Transmembrane</keyword>
<keyword evidence="1" id="KW-0472">Membrane</keyword>
<protein>
    <submittedName>
        <fullName evidence="2">Uncharacterized protein</fullName>
    </submittedName>
</protein>
<sequence>MEIRKGIVIGLLLTNFYGVGAYIYKSQNKSKAVTETKKNSDIKKQNTKGNYEVYEYKNKGDNESKFLKRNLGEKKIAEAADKEKVYNELKSEYCNAIKEIEKVDQKIVPGTDISFKEATYRQVDDAL</sequence>
<feature type="transmembrane region" description="Helical" evidence="1">
    <location>
        <begin position="6"/>
        <end position="24"/>
    </location>
</feature>
<gene>
    <name evidence="2" type="ORF">AB8B28_04040</name>
</gene>
<proteinExistence type="predicted"/>
<accession>A0AB39V6U9</accession>